<keyword evidence="1" id="KW-0812">Transmembrane</keyword>
<dbReference type="Proteomes" id="UP000287447">
    <property type="component" value="Unassembled WGS sequence"/>
</dbReference>
<dbReference type="AlphaFoldDB" id="A0A3S2WPH8"/>
<dbReference type="EMBL" id="SADE01000004">
    <property type="protein sequence ID" value="RVU34034.1"/>
    <property type="molecule type" value="Genomic_DNA"/>
</dbReference>
<feature type="transmembrane region" description="Helical" evidence="1">
    <location>
        <begin position="68"/>
        <end position="90"/>
    </location>
</feature>
<dbReference type="RefSeq" id="WP_127768064.1">
    <property type="nucleotide sequence ID" value="NZ_SADE01000004.1"/>
</dbReference>
<keyword evidence="1" id="KW-1133">Transmembrane helix</keyword>
<gene>
    <name evidence="2" type="ORF">EOI86_23220</name>
</gene>
<comment type="caution">
    <text evidence="2">The sequence shown here is derived from an EMBL/GenBank/DDBJ whole genome shotgun (WGS) entry which is preliminary data.</text>
</comment>
<accession>A0A3S2WPH8</accession>
<keyword evidence="1" id="KW-0472">Membrane</keyword>
<evidence type="ECO:0000313" key="3">
    <source>
        <dbReference type="Proteomes" id="UP000287447"/>
    </source>
</evidence>
<organism evidence="2 3">
    <name type="scientific">Hwanghaeella grinnelliae</name>
    <dbReference type="NCBI Taxonomy" id="2500179"/>
    <lineage>
        <taxon>Bacteria</taxon>
        <taxon>Pseudomonadati</taxon>
        <taxon>Pseudomonadota</taxon>
        <taxon>Alphaproteobacteria</taxon>
        <taxon>Rhodospirillales</taxon>
        <taxon>Rhodospirillaceae</taxon>
        <taxon>Hwanghaeella</taxon>
    </lineage>
</organism>
<evidence type="ECO:0000256" key="1">
    <source>
        <dbReference type="SAM" id="Phobius"/>
    </source>
</evidence>
<dbReference type="OrthoDB" id="8480262at2"/>
<sequence length="123" mass="13535">MNWFLTTILCVVLVEVVMALPFLPPLRRLSNSSQSALRTVMAKSVSDHWKEKAMAAYAQRTFGASLKIAFLLAVVLSIAGLLVVGFDWVFSGFQSFILTWIGIAASVVAASLYVWVRKAIFHG</sequence>
<evidence type="ECO:0000313" key="2">
    <source>
        <dbReference type="EMBL" id="RVU34034.1"/>
    </source>
</evidence>
<proteinExistence type="predicted"/>
<name>A0A3S2WPH8_9PROT</name>
<protein>
    <submittedName>
        <fullName evidence="2">Uncharacterized protein</fullName>
    </submittedName>
</protein>
<feature type="transmembrane region" description="Helical" evidence="1">
    <location>
        <begin position="97"/>
        <end position="116"/>
    </location>
</feature>
<keyword evidence="3" id="KW-1185">Reference proteome</keyword>
<reference evidence="3" key="1">
    <citation type="submission" date="2019-01" db="EMBL/GenBank/DDBJ databases">
        <title>Gri0909 isolated from a small marine red alga.</title>
        <authorList>
            <person name="Kim J."/>
            <person name="Jeong S.E."/>
            <person name="Jeon C.O."/>
        </authorList>
    </citation>
    <scope>NUCLEOTIDE SEQUENCE [LARGE SCALE GENOMIC DNA]</scope>
    <source>
        <strain evidence="3">Gri0909</strain>
    </source>
</reference>